<dbReference type="InterPro" id="IPR032816">
    <property type="entry name" value="VTT_dom"/>
</dbReference>
<dbReference type="Pfam" id="PF09335">
    <property type="entry name" value="VTT_dom"/>
    <property type="match status" value="1"/>
</dbReference>
<dbReference type="STRING" id="351605.Gura_0030"/>
<feature type="transmembrane region" description="Helical" evidence="1">
    <location>
        <begin position="12"/>
        <end position="37"/>
    </location>
</feature>
<keyword evidence="1" id="KW-0472">Membrane</keyword>
<dbReference type="OrthoDB" id="5419086at2"/>
<proteinExistence type="predicted"/>
<dbReference type="AlphaFoldDB" id="A5GDU1"/>
<evidence type="ECO:0000313" key="4">
    <source>
        <dbReference type="Proteomes" id="UP000006695"/>
    </source>
</evidence>
<keyword evidence="1" id="KW-1133">Transmembrane helix</keyword>
<evidence type="ECO:0000256" key="1">
    <source>
        <dbReference type="SAM" id="Phobius"/>
    </source>
</evidence>
<dbReference type="PANTHER" id="PTHR42709">
    <property type="entry name" value="ALKALINE PHOSPHATASE LIKE PROTEIN"/>
    <property type="match status" value="1"/>
</dbReference>
<name>A5GDU1_GEOUR</name>
<evidence type="ECO:0000313" key="3">
    <source>
        <dbReference type="EMBL" id="ABQ24248.1"/>
    </source>
</evidence>
<dbReference type="EMBL" id="CP000698">
    <property type="protein sequence ID" value="ABQ24248.1"/>
    <property type="molecule type" value="Genomic_DNA"/>
</dbReference>
<keyword evidence="1" id="KW-0812">Transmembrane</keyword>
<evidence type="ECO:0000259" key="2">
    <source>
        <dbReference type="Pfam" id="PF09335"/>
    </source>
</evidence>
<keyword evidence="4" id="KW-1185">Reference proteome</keyword>
<reference evidence="3 4" key="1">
    <citation type="submission" date="2007-05" db="EMBL/GenBank/DDBJ databases">
        <title>Complete sequence of Geobacter uraniireducens Rf4.</title>
        <authorList>
            <consortium name="US DOE Joint Genome Institute"/>
            <person name="Copeland A."/>
            <person name="Lucas S."/>
            <person name="Lapidus A."/>
            <person name="Barry K."/>
            <person name="Detter J.C."/>
            <person name="Glavina del Rio T."/>
            <person name="Hammon N."/>
            <person name="Israni S."/>
            <person name="Dalin E."/>
            <person name="Tice H."/>
            <person name="Pitluck S."/>
            <person name="Chertkov O."/>
            <person name="Brettin T."/>
            <person name="Bruce D."/>
            <person name="Han C."/>
            <person name="Schmutz J."/>
            <person name="Larimer F."/>
            <person name="Land M."/>
            <person name="Hauser L."/>
            <person name="Kyrpides N."/>
            <person name="Mikhailova N."/>
            <person name="Shelobolina E."/>
            <person name="Aklujkar M."/>
            <person name="Lovley D."/>
            <person name="Richardson P."/>
        </authorList>
    </citation>
    <scope>NUCLEOTIDE SEQUENCE [LARGE SCALE GENOMIC DNA]</scope>
    <source>
        <strain evidence="3 4">Rf4</strain>
    </source>
</reference>
<protein>
    <submittedName>
        <fullName evidence="3">Membrane protein-like protein</fullName>
    </submittedName>
</protein>
<feature type="domain" description="VTT" evidence="2">
    <location>
        <begin position="31"/>
        <end position="136"/>
    </location>
</feature>
<sequence length="153" mass="16990">MQDMLVDHGYPALFFLSFLASTMIPLGSEWLLVVMLVNHHDPFTTVAVATVGNCLGACTTYWLGIFGGPWLIRRILRIDEEAEAKAERFYGRYGSWSLLLSWLPVIGDPLCLVGGLLRIRFLRFSALVFVGKLGRYAAVGWLTLQGARIANLG</sequence>
<organism evidence="3 4">
    <name type="scientific">Geotalea uraniireducens (strain Rf4)</name>
    <name type="common">Geobacter uraniireducens</name>
    <dbReference type="NCBI Taxonomy" id="351605"/>
    <lineage>
        <taxon>Bacteria</taxon>
        <taxon>Pseudomonadati</taxon>
        <taxon>Thermodesulfobacteriota</taxon>
        <taxon>Desulfuromonadia</taxon>
        <taxon>Geobacterales</taxon>
        <taxon>Geobacteraceae</taxon>
        <taxon>Geotalea</taxon>
    </lineage>
</organism>
<feature type="transmembrane region" description="Helical" evidence="1">
    <location>
        <begin position="43"/>
        <end position="72"/>
    </location>
</feature>
<dbReference type="HOGENOM" id="CLU_125997_2_0_7"/>
<accession>A5GDU1</accession>
<dbReference type="InterPro" id="IPR051311">
    <property type="entry name" value="DedA_domain"/>
</dbReference>
<dbReference type="PANTHER" id="PTHR42709:SF4">
    <property type="entry name" value="INNER MEMBRANE PROTEIN YQAA"/>
    <property type="match status" value="1"/>
</dbReference>
<gene>
    <name evidence="3" type="ordered locus">Gura_0030</name>
</gene>
<dbReference type="KEGG" id="gur:Gura_0030"/>
<dbReference type="Proteomes" id="UP000006695">
    <property type="component" value="Chromosome"/>
</dbReference>
<feature type="transmembrane region" description="Helical" evidence="1">
    <location>
        <begin position="93"/>
        <end position="115"/>
    </location>
</feature>
<dbReference type="RefSeq" id="WP_011936977.1">
    <property type="nucleotide sequence ID" value="NC_009483.1"/>
</dbReference>